<accession>A0A2R8BCN1</accession>
<keyword evidence="3" id="KW-1185">Reference proteome</keyword>
<dbReference type="OrthoDB" id="7868311at2"/>
<gene>
    <name evidence="2" type="ORF">ASD8599_01448</name>
</gene>
<name>A0A2R8BCN1_9RHOB</name>
<evidence type="ECO:0000313" key="2">
    <source>
        <dbReference type="EMBL" id="SPH20708.1"/>
    </source>
</evidence>
<evidence type="ECO:0000313" key="3">
    <source>
        <dbReference type="Proteomes" id="UP000244880"/>
    </source>
</evidence>
<protein>
    <submittedName>
        <fullName evidence="2">Uncharacterized protein</fullName>
    </submittedName>
</protein>
<organism evidence="2 3">
    <name type="scientific">Ascidiaceihabitans donghaensis</name>
    <dbReference type="NCBI Taxonomy" id="1510460"/>
    <lineage>
        <taxon>Bacteria</taxon>
        <taxon>Pseudomonadati</taxon>
        <taxon>Pseudomonadota</taxon>
        <taxon>Alphaproteobacteria</taxon>
        <taxon>Rhodobacterales</taxon>
        <taxon>Paracoccaceae</taxon>
        <taxon>Ascidiaceihabitans</taxon>
    </lineage>
</organism>
<proteinExistence type="predicted"/>
<feature type="region of interest" description="Disordered" evidence="1">
    <location>
        <begin position="52"/>
        <end position="85"/>
    </location>
</feature>
<feature type="compositionally biased region" description="Basic residues" evidence="1">
    <location>
        <begin position="64"/>
        <end position="85"/>
    </location>
</feature>
<dbReference type="EMBL" id="OMOR01000001">
    <property type="protein sequence ID" value="SPH20708.1"/>
    <property type="molecule type" value="Genomic_DNA"/>
</dbReference>
<evidence type="ECO:0000256" key="1">
    <source>
        <dbReference type="SAM" id="MobiDB-lite"/>
    </source>
</evidence>
<sequence length="104" mass="11809">MGFPTKIMTCCYCGTRAALVLKNSGRHELMCSSCGAPLHDLKRLPMVKMGDRELVRPSAVRSPKPVKSHKPEKKPPKKKKSKKRKGFFKDFLEEAVDFVEDIFD</sequence>
<dbReference type="Proteomes" id="UP000244880">
    <property type="component" value="Unassembled WGS sequence"/>
</dbReference>
<reference evidence="2 3" key="1">
    <citation type="submission" date="2018-03" db="EMBL/GenBank/DDBJ databases">
        <authorList>
            <person name="Keele B.F."/>
        </authorList>
    </citation>
    <scope>NUCLEOTIDE SEQUENCE [LARGE SCALE GENOMIC DNA]</scope>
    <source>
        <strain evidence="2 3">CECT 8599</strain>
    </source>
</reference>
<dbReference type="AlphaFoldDB" id="A0A2R8BCN1"/>